<dbReference type="InterPro" id="IPR005097">
    <property type="entry name" value="Sacchrp_dh_NADP-bd"/>
</dbReference>
<feature type="domain" description="Saccharopine dehydrogenase NADP binding" evidence="2">
    <location>
        <begin position="3"/>
        <end position="125"/>
    </location>
</feature>
<dbReference type="PANTHER" id="PTHR43781">
    <property type="entry name" value="SACCHAROPINE DEHYDROGENASE"/>
    <property type="match status" value="1"/>
</dbReference>
<proteinExistence type="inferred from homology"/>
<dbReference type="SUPFAM" id="SSF51735">
    <property type="entry name" value="NAD(P)-binding Rossmann-fold domains"/>
    <property type="match status" value="1"/>
</dbReference>
<reference evidence="4" key="1">
    <citation type="submission" date="2016-06" db="EMBL/GenBank/DDBJ databases">
        <authorList>
            <person name="Sutton G."/>
            <person name="Brinkac L."/>
            <person name="Sanka R."/>
            <person name="Adams M."/>
            <person name="Lau E."/>
            <person name="Sam S."/>
            <person name="Sreng N."/>
            <person name="Him V."/>
            <person name="Kerleguer A."/>
            <person name="Cheng S."/>
        </authorList>
    </citation>
    <scope>NUCLEOTIDE SEQUENCE [LARGE SCALE GENOMIC DNA]</scope>
    <source>
        <strain evidence="4">E861</strain>
    </source>
</reference>
<accession>A0A1A2ZH82</accession>
<dbReference type="EMBL" id="LZKJ01000056">
    <property type="protein sequence ID" value="OBI49949.1"/>
    <property type="molecule type" value="Genomic_DNA"/>
</dbReference>
<sequence length="348" mass="36195">MSVGVYGATGYTGRFVAAQLISGGHHVVLGGRDAAGLGELAATLGGNCEVHPARIDDAEALRCLADHCAVVINCAGPFSRFGRPVAEAAIAGGAHYLDHTSEPAYVYRLMRELDAPARQAGLTLIAGMTFYTGLADLIAQQLAASMGPLRRLAIAYAVEGWRLTPASVATGAALANSDRVIYRDNALQLLPSSDNRTLSEFPFPLPIGVQPVIAEYQGCCESVTVPRHTRTAAVETYITAATFAGTGQTSDASPVAASPAAAATQFTVVVDAYTDTDHHRSYCRGAGDLYQIGALISVEAAELLAAGQPPTAGVLSPAEAFAETNLLGSLMGMQFISGGLHTETRRMT</sequence>
<dbReference type="InterPro" id="IPR036291">
    <property type="entry name" value="NAD(P)-bd_dom_sf"/>
</dbReference>
<evidence type="ECO:0000313" key="4">
    <source>
        <dbReference type="Proteomes" id="UP000093592"/>
    </source>
</evidence>
<dbReference type="Gene3D" id="3.40.50.720">
    <property type="entry name" value="NAD(P)-binding Rossmann-like Domain"/>
    <property type="match status" value="1"/>
</dbReference>
<name>A0A1A2ZH82_9MYCO</name>
<dbReference type="Pfam" id="PF03435">
    <property type="entry name" value="Sacchrp_dh_NADP"/>
    <property type="match status" value="1"/>
</dbReference>
<evidence type="ECO:0000313" key="3">
    <source>
        <dbReference type="EMBL" id="OBI49949.1"/>
    </source>
</evidence>
<gene>
    <name evidence="3" type="ORF">A5707_15795</name>
</gene>
<comment type="caution">
    <text evidence="3">The sequence shown here is derived from an EMBL/GenBank/DDBJ whole genome shotgun (WGS) entry which is preliminary data.</text>
</comment>
<protein>
    <recommendedName>
        <fullName evidence="2">Saccharopine dehydrogenase NADP binding domain-containing protein</fullName>
    </recommendedName>
</protein>
<evidence type="ECO:0000259" key="2">
    <source>
        <dbReference type="Pfam" id="PF03435"/>
    </source>
</evidence>
<comment type="similarity">
    <text evidence="1">Belongs to the saccharopine dehydrogenase family. Enoyl reductase subfamily.</text>
</comment>
<dbReference type="Proteomes" id="UP000093592">
    <property type="component" value="Unassembled WGS sequence"/>
</dbReference>
<dbReference type="AlphaFoldDB" id="A0A1A2ZH82"/>
<dbReference type="PANTHER" id="PTHR43781:SF1">
    <property type="entry name" value="SACCHAROPINE DEHYDROGENASE"/>
    <property type="match status" value="1"/>
</dbReference>
<evidence type="ECO:0000256" key="1">
    <source>
        <dbReference type="ARBA" id="ARBA00010591"/>
    </source>
</evidence>
<organism evidence="3 4">
    <name type="scientific">Mycobacterium kyorinense</name>
    <dbReference type="NCBI Taxonomy" id="487514"/>
    <lineage>
        <taxon>Bacteria</taxon>
        <taxon>Bacillati</taxon>
        <taxon>Actinomycetota</taxon>
        <taxon>Actinomycetes</taxon>
        <taxon>Mycobacteriales</taxon>
        <taxon>Mycobacteriaceae</taxon>
        <taxon>Mycobacterium</taxon>
    </lineage>
</organism>